<comment type="caution">
    <text evidence="1">The sequence shown here is derived from an EMBL/GenBank/DDBJ whole genome shotgun (WGS) entry which is preliminary data.</text>
</comment>
<sequence>NKSPTELHFTNSVASVWPEVGGFCNSELITTNYVRDDPHFALSPVDANIYPRDLGECPSANGFLVKDGSATFKSASIICPWREKYYKYDGDSNDGRQFEVYCIDTQFCSMCNASLLIPVEDCPDCTIPTVETDSLGCSSAK</sequence>
<name>A0AAV5UTN4_9BILA</name>
<proteinExistence type="predicted"/>
<protein>
    <submittedName>
        <fullName evidence="1">Uncharacterized protein</fullName>
    </submittedName>
</protein>
<dbReference type="AlphaFoldDB" id="A0AAV5UTN4"/>
<reference evidence="1" key="1">
    <citation type="submission" date="2023-10" db="EMBL/GenBank/DDBJ databases">
        <title>Genome assembly of Pristionchus species.</title>
        <authorList>
            <person name="Yoshida K."/>
            <person name="Sommer R.J."/>
        </authorList>
    </citation>
    <scope>NUCLEOTIDE SEQUENCE</scope>
    <source>
        <strain evidence="1">RS5133</strain>
    </source>
</reference>
<feature type="non-terminal residue" evidence="1">
    <location>
        <position position="141"/>
    </location>
</feature>
<evidence type="ECO:0000313" key="1">
    <source>
        <dbReference type="EMBL" id="GMT09114.1"/>
    </source>
</evidence>
<feature type="non-terminal residue" evidence="1">
    <location>
        <position position="1"/>
    </location>
</feature>
<dbReference type="Proteomes" id="UP001432322">
    <property type="component" value="Unassembled WGS sequence"/>
</dbReference>
<evidence type="ECO:0000313" key="2">
    <source>
        <dbReference type="Proteomes" id="UP001432322"/>
    </source>
</evidence>
<accession>A0AAV5UTN4</accession>
<organism evidence="1 2">
    <name type="scientific">Pristionchus fissidentatus</name>
    <dbReference type="NCBI Taxonomy" id="1538716"/>
    <lineage>
        <taxon>Eukaryota</taxon>
        <taxon>Metazoa</taxon>
        <taxon>Ecdysozoa</taxon>
        <taxon>Nematoda</taxon>
        <taxon>Chromadorea</taxon>
        <taxon>Rhabditida</taxon>
        <taxon>Rhabditina</taxon>
        <taxon>Diplogasteromorpha</taxon>
        <taxon>Diplogasteroidea</taxon>
        <taxon>Neodiplogasteridae</taxon>
        <taxon>Pristionchus</taxon>
    </lineage>
</organism>
<keyword evidence="2" id="KW-1185">Reference proteome</keyword>
<dbReference type="EMBL" id="BTSY01000001">
    <property type="protein sequence ID" value="GMT09114.1"/>
    <property type="molecule type" value="Genomic_DNA"/>
</dbReference>
<gene>
    <name evidence="1" type="ORF">PFISCL1PPCAC_411</name>
</gene>